<evidence type="ECO:0000313" key="2">
    <source>
        <dbReference type="EMBL" id="GAA4483528.1"/>
    </source>
</evidence>
<comment type="caution">
    <text evidence="2">The sequence shown here is derived from an EMBL/GenBank/DDBJ whole genome shotgun (WGS) entry which is preliminary data.</text>
</comment>
<proteinExistence type="predicted"/>
<keyword evidence="1" id="KW-1133">Transmembrane helix</keyword>
<feature type="transmembrane region" description="Helical" evidence="1">
    <location>
        <begin position="12"/>
        <end position="30"/>
    </location>
</feature>
<keyword evidence="1" id="KW-0812">Transmembrane</keyword>
<keyword evidence="3" id="KW-1185">Reference proteome</keyword>
<organism evidence="2 3">
    <name type="scientific">Actinoallomurus oryzae</name>
    <dbReference type="NCBI Taxonomy" id="502180"/>
    <lineage>
        <taxon>Bacteria</taxon>
        <taxon>Bacillati</taxon>
        <taxon>Actinomycetota</taxon>
        <taxon>Actinomycetes</taxon>
        <taxon>Streptosporangiales</taxon>
        <taxon>Thermomonosporaceae</taxon>
        <taxon>Actinoallomurus</taxon>
    </lineage>
</organism>
<evidence type="ECO:0000313" key="3">
    <source>
        <dbReference type="Proteomes" id="UP001500503"/>
    </source>
</evidence>
<accession>A0ABP8P818</accession>
<protein>
    <submittedName>
        <fullName evidence="2">Uncharacterized protein</fullName>
    </submittedName>
</protein>
<evidence type="ECO:0000256" key="1">
    <source>
        <dbReference type="SAM" id="Phobius"/>
    </source>
</evidence>
<feature type="transmembrane region" description="Helical" evidence="1">
    <location>
        <begin position="42"/>
        <end position="60"/>
    </location>
</feature>
<reference evidence="3" key="1">
    <citation type="journal article" date="2019" name="Int. J. Syst. Evol. Microbiol.">
        <title>The Global Catalogue of Microorganisms (GCM) 10K type strain sequencing project: providing services to taxonomists for standard genome sequencing and annotation.</title>
        <authorList>
            <consortium name="The Broad Institute Genomics Platform"/>
            <consortium name="The Broad Institute Genome Sequencing Center for Infectious Disease"/>
            <person name="Wu L."/>
            <person name="Ma J."/>
        </authorList>
    </citation>
    <scope>NUCLEOTIDE SEQUENCE [LARGE SCALE GENOMIC DNA]</scope>
    <source>
        <strain evidence="3">JCM 17933</strain>
    </source>
</reference>
<keyword evidence="1" id="KW-0472">Membrane</keyword>
<dbReference type="Proteomes" id="UP001500503">
    <property type="component" value="Unassembled WGS sequence"/>
</dbReference>
<gene>
    <name evidence="2" type="ORF">GCM10023191_005210</name>
</gene>
<dbReference type="EMBL" id="BAABHF010000009">
    <property type="protein sequence ID" value="GAA4483528.1"/>
    <property type="molecule type" value="Genomic_DNA"/>
</dbReference>
<sequence length="67" mass="7060">MVSKSRGASPVATVRAVGNLLLSVSAVLLLLDMLSREGQIEIASIIFVIAGVGLRIEAAIRDRTPED</sequence>
<name>A0ABP8P818_9ACTN</name>